<dbReference type="PANTHER" id="PTHR47476">
    <property type="match status" value="1"/>
</dbReference>
<dbReference type="Gramene" id="Pp3c2_23370V3.1">
    <property type="protein sequence ID" value="PAC:32934284.CDS.1"/>
    <property type="gene ID" value="Pp3c2_23370"/>
</dbReference>
<dbReference type="GO" id="GO:0097367">
    <property type="term" value="F:carbohydrate derivative binding"/>
    <property type="evidence" value="ECO:0007669"/>
    <property type="project" value="InterPro"/>
</dbReference>
<protein>
    <submittedName>
        <fullName evidence="2 3">Uncharacterized protein</fullName>
    </submittedName>
</protein>
<dbReference type="Gene3D" id="3.40.50.10490">
    <property type="entry name" value="Glucose-6-phosphate isomerase like protein, domain 1"/>
    <property type="match status" value="1"/>
</dbReference>
<evidence type="ECO:0000313" key="2">
    <source>
        <dbReference type="EMBL" id="PNR60309.1"/>
    </source>
</evidence>
<name>A0A2K1L2P9_PHYPA</name>
<feature type="transmembrane region" description="Helical" evidence="1">
    <location>
        <begin position="78"/>
        <end position="100"/>
    </location>
</feature>
<dbReference type="InterPro" id="IPR046348">
    <property type="entry name" value="SIS_dom_sf"/>
</dbReference>
<organism evidence="2">
    <name type="scientific">Physcomitrium patens</name>
    <name type="common">Spreading-leaved earth moss</name>
    <name type="synonym">Physcomitrella patens</name>
    <dbReference type="NCBI Taxonomy" id="3218"/>
    <lineage>
        <taxon>Eukaryota</taxon>
        <taxon>Viridiplantae</taxon>
        <taxon>Streptophyta</taxon>
        <taxon>Embryophyta</taxon>
        <taxon>Bryophyta</taxon>
        <taxon>Bryophytina</taxon>
        <taxon>Bryopsida</taxon>
        <taxon>Funariidae</taxon>
        <taxon>Funariales</taxon>
        <taxon>Funariaceae</taxon>
        <taxon>Physcomitrium</taxon>
    </lineage>
</organism>
<keyword evidence="1" id="KW-0812">Transmembrane</keyword>
<dbReference type="STRING" id="3218.A0A2K1L2P9"/>
<evidence type="ECO:0000313" key="3">
    <source>
        <dbReference type="EnsemblPlants" id="PAC:32934284.CDS.1"/>
    </source>
</evidence>
<reference evidence="2 4" key="1">
    <citation type="journal article" date="2008" name="Science">
        <title>The Physcomitrella genome reveals evolutionary insights into the conquest of land by plants.</title>
        <authorList>
            <person name="Rensing S."/>
            <person name="Lang D."/>
            <person name="Zimmer A."/>
            <person name="Terry A."/>
            <person name="Salamov A."/>
            <person name="Shapiro H."/>
            <person name="Nishiyama T."/>
            <person name="Perroud P.-F."/>
            <person name="Lindquist E."/>
            <person name="Kamisugi Y."/>
            <person name="Tanahashi T."/>
            <person name="Sakakibara K."/>
            <person name="Fujita T."/>
            <person name="Oishi K."/>
            <person name="Shin-I T."/>
            <person name="Kuroki Y."/>
            <person name="Toyoda A."/>
            <person name="Suzuki Y."/>
            <person name="Hashimoto A."/>
            <person name="Yamaguchi K."/>
            <person name="Sugano A."/>
            <person name="Kohara Y."/>
            <person name="Fujiyama A."/>
            <person name="Anterola A."/>
            <person name="Aoki S."/>
            <person name="Ashton N."/>
            <person name="Barbazuk W.B."/>
            <person name="Barker E."/>
            <person name="Bennetzen J."/>
            <person name="Bezanilla M."/>
            <person name="Blankenship R."/>
            <person name="Cho S.H."/>
            <person name="Dutcher S."/>
            <person name="Estelle M."/>
            <person name="Fawcett J.A."/>
            <person name="Gundlach H."/>
            <person name="Hanada K."/>
            <person name="Heyl A."/>
            <person name="Hicks K.A."/>
            <person name="Hugh J."/>
            <person name="Lohr M."/>
            <person name="Mayer K."/>
            <person name="Melkozernov A."/>
            <person name="Murata T."/>
            <person name="Nelson D."/>
            <person name="Pils B."/>
            <person name="Prigge M."/>
            <person name="Reiss B."/>
            <person name="Renner T."/>
            <person name="Rombauts S."/>
            <person name="Rushton P."/>
            <person name="Sanderfoot A."/>
            <person name="Schween G."/>
            <person name="Shiu S.-H."/>
            <person name="Stueber K."/>
            <person name="Theodoulou F.L."/>
            <person name="Tu H."/>
            <person name="Van de Peer Y."/>
            <person name="Verrier P.J."/>
            <person name="Waters E."/>
            <person name="Wood A."/>
            <person name="Yang L."/>
            <person name="Cove D."/>
            <person name="Cuming A."/>
            <person name="Hasebe M."/>
            <person name="Lucas S."/>
            <person name="Mishler D.B."/>
            <person name="Reski R."/>
            <person name="Grigoriev I."/>
            <person name="Quatrano R.S."/>
            <person name="Boore J.L."/>
        </authorList>
    </citation>
    <scope>NUCLEOTIDE SEQUENCE [LARGE SCALE GENOMIC DNA]</scope>
    <source>
        <strain evidence="3 4">cv. Gransden 2004</strain>
    </source>
</reference>
<reference evidence="2 4" key="2">
    <citation type="journal article" date="2018" name="Plant J.">
        <title>The Physcomitrella patens chromosome-scale assembly reveals moss genome structure and evolution.</title>
        <authorList>
            <person name="Lang D."/>
            <person name="Ullrich K.K."/>
            <person name="Murat F."/>
            <person name="Fuchs J."/>
            <person name="Jenkins J."/>
            <person name="Haas F.B."/>
            <person name="Piednoel M."/>
            <person name="Gundlach H."/>
            <person name="Van Bel M."/>
            <person name="Meyberg R."/>
            <person name="Vives C."/>
            <person name="Morata J."/>
            <person name="Symeonidi A."/>
            <person name="Hiss M."/>
            <person name="Muchero W."/>
            <person name="Kamisugi Y."/>
            <person name="Saleh O."/>
            <person name="Blanc G."/>
            <person name="Decker E.L."/>
            <person name="van Gessel N."/>
            <person name="Grimwood J."/>
            <person name="Hayes R.D."/>
            <person name="Graham S.W."/>
            <person name="Gunter L.E."/>
            <person name="McDaniel S.F."/>
            <person name="Hoernstein S.N.W."/>
            <person name="Larsson A."/>
            <person name="Li F.W."/>
            <person name="Perroud P.F."/>
            <person name="Phillips J."/>
            <person name="Ranjan P."/>
            <person name="Rokshar D.S."/>
            <person name="Rothfels C.J."/>
            <person name="Schneider L."/>
            <person name="Shu S."/>
            <person name="Stevenson D.W."/>
            <person name="Thummler F."/>
            <person name="Tillich M."/>
            <person name="Villarreal Aguilar J.C."/>
            <person name="Widiez T."/>
            <person name="Wong G.K."/>
            <person name="Wymore A."/>
            <person name="Zhang Y."/>
            <person name="Zimmer A.D."/>
            <person name="Quatrano R.S."/>
            <person name="Mayer K.F.X."/>
            <person name="Goodstein D."/>
            <person name="Casacuberta J.M."/>
            <person name="Vandepoele K."/>
            <person name="Reski R."/>
            <person name="Cuming A.C."/>
            <person name="Tuskan G.A."/>
            <person name="Maumus F."/>
            <person name="Salse J."/>
            <person name="Schmutz J."/>
            <person name="Rensing S.A."/>
        </authorList>
    </citation>
    <scope>NUCLEOTIDE SEQUENCE [LARGE SCALE GENOMIC DNA]</scope>
    <source>
        <strain evidence="3 4">cv. Gransden 2004</strain>
    </source>
</reference>
<dbReference type="EnsemblPlants" id="Pp3c2_23370V3.1">
    <property type="protein sequence ID" value="PAC:32934284.CDS.1"/>
    <property type="gene ID" value="Pp3c2_23370"/>
</dbReference>
<reference evidence="3" key="3">
    <citation type="submission" date="2020-12" db="UniProtKB">
        <authorList>
            <consortium name="EnsemblPlants"/>
        </authorList>
    </citation>
    <scope>IDENTIFICATION</scope>
</reference>
<feature type="transmembrane region" description="Helical" evidence="1">
    <location>
        <begin position="30"/>
        <end position="50"/>
    </location>
</feature>
<evidence type="ECO:0000313" key="4">
    <source>
        <dbReference type="Proteomes" id="UP000006727"/>
    </source>
</evidence>
<evidence type="ECO:0000256" key="1">
    <source>
        <dbReference type="SAM" id="Phobius"/>
    </source>
</evidence>
<accession>A0A2K1L2P9</accession>
<dbReference type="EMBL" id="ABEU02000002">
    <property type="protein sequence ID" value="PNR60309.1"/>
    <property type="molecule type" value="Genomic_DNA"/>
</dbReference>
<dbReference type="AlphaFoldDB" id="A0A2K1L2P9"/>
<dbReference type="Proteomes" id="UP000006727">
    <property type="component" value="Chromosome 2"/>
</dbReference>
<gene>
    <name evidence="2" type="ORF">PHYPA_003102</name>
</gene>
<dbReference type="PaxDb" id="3218-PP1S135_98V6.1"/>
<sequence length="122" mass="14083">MQVFIQLCTDTKGIIFFSRVDKKEFVAQKYVQTLVLISAQAILLSLINVLHRNIGLVSPNDRLDLFSKSRATKELNILILYAIDKSAYLIGILFLKYSIFWKTCDMHVYLPLERELCPLILC</sequence>
<keyword evidence="4" id="KW-1185">Reference proteome</keyword>
<dbReference type="InParanoid" id="A0A2K1L2P9"/>
<dbReference type="SUPFAM" id="SSF53697">
    <property type="entry name" value="SIS domain"/>
    <property type="match status" value="1"/>
</dbReference>
<proteinExistence type="predicted"/>
<keyword evidence="1" id="KW-0472">Membrane</keyword>
<dbReference type="GO" id="GO:1901135">
    <property type="term" value="P:carbohydrate derivative metabolic process"/>
    <property type="evidence" value="ECO:0007669"/>
    <property type="project" value="InterPro"/>
</dbReference>
<keyword evidence="1" id="KW-1133">Transmembrane helix</keyword>
<dbReference type="PANTHER" id="PTHR47476:SF2">
    <property type="entry name" value="ARABINOSE 5-PHOSPHATE ISOMERASE-RELATED"/>
    <property type="match status" value="1"/>
</dbReference>